<reference evidence="7 8" key="1">
    <citation type="submission" date="2018-03" db="EMBL/GenBank/DDBJ databases">
        <title>Genomic Encyclopedia of Archaeal and Bacterial Type Strains, Phase II (KMG-II): from individual species to whole genera.</title>
        <authorList>
            <person name="Goeker M."/>
        </authorList>
    </citation>
    <scope>NUCLEOTIDE SEQUENCE [LARGE SCALE GENOMIC DNA]</scope>
    <source>
        <strain evidence="7 8">DSM 45601</strain>
    </source>
</reference>
<dbReference type="EMBL" id="PVZC01000001">
    <property type="protein sequence ID" value="PRY01629.1"/>
    <property type="molecule type" value="Genomic_DNA"/>
</dbReference>
<accession>A0A2T0QCI5</accession>
<evidence type="ECO:0000313" key="7">
    <source>
        <dbReference type="EMBL" id="PRY01629.1"/>
    </source>
</evidence>
<dbReference type="Proteomes" id="UP000237846">
    <property type="component" value="Unassembled WGS sequence"/>
</dbReference>
<dbReference type="InterPro" id="IPR001647">
    <property type="entry name" value="HTH_TetR"/>
</dbReference>
<evidence type="ECO:0000256" key="1">
    <source>
        <dbReference type="ARBA" id="ARBA00023015"/>
    </source>
</evidence>
<dbReference type="SUPFAM" id="SSF46689">
    <property type="entry name" value="Homeodomain-like"/>
    <property type="match status" value="1"/>
</dbReference>
<dbReference type="InterPro" id="IPR023772">
    <property type="entry name" value="DNA-bd_HTH_TetR-type_CS"/>
</dbReference>
<dbReference type="FunFam" id="1.10.10.60:FF:000141">
    <property type="entry name" value="TetR family transcriptional regulator"/>
    <property type="match status" value="1"/>
</dbReference>
<evidence type="ECO:0000256" key="2">
    <source>
        <dbReference type="ARBA" id="ARBA00023125"/>
    </source>
</evidence>
<evidence type="ECO:0000313" key="8">
    <source>
        <dbReference type="Proteomes" id="UP000237846"/>
    </source>
</evidence>
<dbReference type="Pfam" id="PF21351">
    <property type="entry name" value="TetR_C_41"/>
    <property type="match status" value="1"/>
</dbReference>
<keyword evidence="3" id="KW-0804">Transcription</keyword>
<dbReference type="PRINTS" id="PR00455">
    <property type="entry name" value="HTHTETR"/>
</dbReference>
<dbReference type="AlphaFoldDB" id="A0A2T0QCI5"/>
<dbReference type="GO" id="GO:0045892">
    <property type="term" value="P:negative regulation of DNA-templated transcription"/>
    <property type="evidence" value="ECO:0007669"/>
    <property type="project" value="UniProtKB-ARBA"/>
</dbReference>
<evidence type="ECO:0000256" key="5">
    <source>
        <dbReference type="SAM" id="MobiDB-lite"/>
    </source>
</evidence>
<dbReference type="InterPro" id="IPR050109">
    <property type="entry name" value="HTH-type_TetR-like_transc_reg"/>
</dbReference>
<feature type="domain" description="HTH tetR-type" evidence="6">
    <location>
        <begin position="10"/>
        <end position="70"/>
    </location>
</feature>
<feature type="region of interest" description="Disordered" evidence="5">
    <location>
        <begin position="197"/>
        <end position="238"/>
    </location>
</feature>
<comment type="caution">
    <text evidence="7">The sequence shown here is derived from an EMBL/GenBank/DDBJ whole genome shotgun (WGS) entry which is preliminary data.</text>
</comment>
<dbReference type="InterPro" id="IPR009057">
    <property type="entry name" value="Homeodomain-like_sf"/>
</dbReference>
<dbReference type="PROSITE" id="PS50977">
    <property type="entry name" value="HTH_TETR_2"/>
    <property type="match status" value="1"/>
</dbReference>
<dbReference type="PROSITE" id="PS01081">
    <property type="entry name" value="HTH_TETR_1"/>
    <property type="match status" value="1"/>
</dbReference>
<name>A0A2T0QCI5_9ACTN</name>
<dbReference type="Gene3D" id="1.10.357.10">
    <property type="entry name" value="Tetracycline Repressor, domain 2"/>
    <property type="match status" value="1"/>
</dbReference>
<keyword evidence="2 4" id="KW-0238">DNA-binding</keyword>
<evidence type="ECO:0000256" key="4">
    <source>
        <dbReference type="PROSITE-ProRule" id="PRU00335"/>
    </source>
</evidence>
<dbReference type="Pfam" id="PF00440">
    <property type="entry name" value="TetR_N"/>
    <property type="match status" value="1"/>
</dbReference>
<sequence length="238" mass="26089">MRSRREEYRESTRNAIITAALRLFSERGYAHTSLSEIATAARISKGAIYHHFANKRTVFEAVLARTFRNFTEQVESRAGGGAEVRLEVWLESYLVASADPVFSRLALQEGVTALGWQRWRVLVRERLAGYAAHLLRGAVRRAPGEPAPVDPDLTVSTLVGALQELSLAIVDSPDPDRATDDARRLVGGLLTSLRLVPRPRCQHDDRPAAPAPATGPSTRQALCPPSPKEFDSTGRAPS</sequence>
<gene>
    <name evidence="7" type="ORF">CLV72_101212</name>
</gene>
<protein>
    <submittedName>
        <fullName evidence="7">TetR family transcriptional regulator</fullName>
    </submittedName>
</protein>
<dbReference type="GO" id="GO:0003700">
    <property type="term" value="F:DNA-binding transcription factor activity"/>
    <property type="evidence" value="ECO:0007669"/>
    <property type="project" value="TreeGrafter"/>
</dbReference>
<dbReference type="RefSeq" id="WP_281262382.1">
    <property type="nucleotide sequence ID" value="NZ_PVZC01000001.1"/>
</dbReference>
<proteinExistence type="predicted"/>
<organism evidence="7 8">
    <name type="scientific">Allonocardiopsis opalescens</name>
    <dbReference type="NCBI Taxonomy" id="1144618"/>
    <lineage>
        <taxon>Bacteria</taxon>
        <taxon>Bacillati</taxon>
        <taxon>Actinomycetota</taxon>
        <taxon>Actinomycetes</taxon>
        <taxon>Streptosporangiales</taxon>
        <taxon>Allonocardiopsis</taxon>
    </lineage>
</organism>
<dbReference type="GO" id="GO:0000976">
    <property type="term" value="F:transcription cis-regulatory region binding"/>
    <property type="evidence" value="ECO:0007669"/>
    <property type="project" value="TreeGrafter"/>
</dbReference>
<dbReference type="PANTHER" id="PTHR30055:SF234">
    <property type="entry name" value="HTH-TYPE TRANSCRIPTIONAL REGULATOR BETI"/>
    <property type="match status" value="1"/>
</dbReference>
<evidence type="ECO:0000256" key="3">
    <source>
        <dbReference type="ARBA" id="ARBA00023163"/>
    </source>
</evidence>
<dbReference type="PANTHER" id="PTHR30055">
    <property type="entry name" value="HTH-TYPE TRANSCRIPTIONAL REGULATOR RUTR"/>
    <property type="match status" value="1"/>
</dbReference>
<keyword evidence="8" id="KW-1185">Reference proteome</keyword>
<keyword evidence="1" id="KW-0805">Transcription regulation</keyword>
<dbReference type="InterPro" id="IPR049484">
    <property type="entry name" value="Rv0078-like_C"/>
</dbReference>
<feature type="DNA-binding region" description="H-T-H motif" evidence="4">
    <location>
        <begin position="33"/>
        <end position="52"/>
    </location>
</feature>
<evidence type="ECO:0000259" key="6">
    <source>
        <dbReference type="PROSITE" id="PS50977"/>
    </source>
</evidence>